<feature type="domain" description="J" evidence="8">
    <location>
        <begin position="110"/>
        <end position="174"/>
    </location>
</feature>
<keyword evidence="6" id="KW-0802">TPR repeat</keyword>
<reference evidence="9 10" key="1">
    <citation type="journal article" date="2024" name="Nat. Commun.">
        <title>Phylogenomics reveals the evolutionary origins of lichenization in chlorophyte algae.</title>
        <authorList>
            <person name="Puginier C."/>
            <person name="Libourel C."/>
            <person name="Otte J."/>
            <person name="Skaloud P."/>
            <person name="Haon M."/>
            <person name="Grisel S."/>
            <person name="Petersen M."/>
            <person name="Berrin J.G."/>
            <person name="Delaux P.M."/>
            <person name="Dal Grande F."/>
            <person name="Keller J."/>
        </authorList>
    </citation>
    <scope>NUCLEOTIDE SEQUENCE [LARGE SCALE GENOMIC DNA]</scope>
    <source>
        <strain evidence="9 10">SAG 2043</strain>
    </source>
</reference>
<dbReference type="GO" id="GO:0005789">
    <property type="term" value="C:endoplasmic reticulum membrane"/>
    <property type="evidence" value="ECO:0007669"/>
    <property type="project" value="UniProtKB-SubCell"/>
</dbReference>
<name>A0AAW1R9A1_9CHLO</name>
<dbReference type="InterPro" id="IPR036869">
    <property type="entry name" value="J_dom_sf"/>
</dbReference>
<dbReference type="PROSITE" id="PS50005">
    <property type="entry name" value="TPR"/>
    <property type="match status" value="1"/>
</dbReference>
<evidence type="ECO:0000313" key="10">
    <source>
        <dbReference type="Proteomes" id="UP001489004"/>
    </source>
</evidence>
<evidence type="ECO:0000256" key="4">
    <source>
        <dbReference type="ARBA" id="ARBA00022989"/>
    </source>
</evidence>
<keyword evidence="10" id="KW-1185">Reference proteome</keyword>
<evidence type="ECO:0000256" key="2">
    <source>
        <dbReference type="ARBA" id="ARBA00022692"/>
    </source>
</evidence>
<sequence>MGDIANKDESDKCLQIAQAALTAGNYDKAARFADKAMKLYPSDQVRLVLRQIRSKQGGSSASSSAATENGHGPSLGSARQRPATRSTGPVEDKSTPEQRTLVRTITKTKDYYEILAISRDATDDDIKRAYRKLALKLHPDKNVAKGAEEAFKAVSKAFSCLSDPQKRAAYDRHGDEDPVLARQQNSGSAQYYSDQFDPEEIFNMFFNGGFPNTRGRVFRTHFGGMPRQQQRPAGAQAQQASNPILQLMHLLPVLLLLLFTFFSSPSDPVFSLDPTGDYRDAQTTRQFKVPYYVKNNAEFEKQHPHNSRERHRVEQEVEFLYKDRLEKRCYAERLNQQKLYRWGQKDRAKAMELNNCDEIAQRFGYRYSQTVF</sequence>
<feature type="region of interest" description="Disordered" evidence="7">
    <location>
        <begin position="53"/>
        <end position="102"/>
    </location>
</feature>
<evidence type="ECO:0000256" key="3">
    <source>
        <dbReference type="ARBA" id="ARBA00022824"/>
    </source>
</evidence>
<dbReference type="Proteomes" id="UP001489004">
    <property type="component" value="Unassembled WGS sequence"/>
</dbReference>
<evidence type="ECO:0000256" key="5">
    <source>
        <dbReference type="ARBA" id="ARBA00023136"/>
    </source>
</evidence>
<dbReference type="EMBL" id="JALJOR010000001">
    <property type="protein sequence ID" value="KAK9830407.1"/>
    <property type="molecule type" value="Genomic_DNA"/>
</dbReference>
<dbReference type="PROSITE" id="PS50076">
    <property type="entry name" value="DNAJ_2"/>
    <property type="match status" value="1"/>
</dbReference>
<dbReference type="PANTHER" id="PTHR43908:SF3">
    <property type="entry name" value="AT29763P-RELATED"/>
    <property type="match status" value="1"/>
</dbReference>
<organism evidence="9 10">
    <name type="scientific">[Myrmecia] bisecta</name>
    <dbReference type="NCBI Taxonomy" id="41462"/>
    <lineage>
        <taxon>Eukaryota</taxon>
        <taxon>Viridiplantae</taxon>
        <taxon>Chlorophyta</taxon>
        <taxon>core chlorophytes</taxon>
        <taxon>Trebouxiophyceae</taxon>
        <taxon>Trebouxiales</taxon>
        <taxon>Trebouxiaceae</taxon>
        <taxon>Myrmecia</taxon>
    </lineage>
</organism>
<dbReference type="SUPFAM" id="SSF46565">
    <property type="entry name" value="Chaperone J-domain"/>
    <property type="match status" value="1"/>
</dbReference>
<evidence type="ECO:0000313" key="9">
    <source>
        <dbReference type="EMBL" id="KAK9830407.1"/>
    </source>
</evidence>
<dbReference type="GO" id="GO:0071218">
    <property type="term" value="P:cellular response to misfolded protein"/>
    <property type="evidence" value="ECO:0007669"/>
    <property type="project" value="TreeGrafter"/>
</dbReference>
<dbReference type="Pfam" id="PF00226">
    <property type="entry name" value="DnaJ"/>
    <property type="match status" value="1"/>
</dbReference>
<dbReference type="SMART" id="SM00271">
    <property type="entry name" value="DnaJ"/>
    <property type="match status" value="1"/>
</dbReference>
<feature type="repeat" description="TPR" evidence="6">
    <location>
        <begin position="10"/>
        <end position="43"/>
    </location>
</feature>
<dbReference type="InterPro" id="IPR019734">
    <property type="entry name" value="TPR_rpt"/>
</dbReference>
<evidence type="ECO:0000256" key="6">
    <source>
        <dbReference type="PROSITE-ProRule" id="PRU00339"/>
    </source>
</evidence>
<dbReference type="Gene3D" id="1.10.287.110">
    <property type="entry name" value="DnaJ domain"/>
    <property type="match status" value="1"/>
</dbReference>
<evidence type="ECO:0000256" key="1">
    <source>
        <dbReference type="ARBA" id="ARBA00004389"/>
    </source>
</evidence>
<dbReference type="InterPro" id="IPR051100">
    <property type="entry name" value="DnaJ_subfamily_B/C"/>
</dbReference>
<dbReference type="FunFam" id="1.10.287.110:FF:000070">
    <property type="entry name" value="Endoplasmic reticulum protein, putative"/>
    <property type="match status" value="1"/>
</dbReference>
<evidence type="ECO:0000256" key="7">
    <source>
        <dbReference type="SAM" id="MobiDB-lite"/>
    </source>
</evidence>
<gene>
    <name evidence="9" type="ORF">WJX72_011593</name>
</gene>
<dbReference type="GO" id="GO:0030544">
    <property type="term" value="F:Hsp70 protein binding"/>
    <property type="evidence" value="ECO:0007669"/>
    <property type="project" value="TreeGrafter"/>
</dbReference>
<dbReference type="PANTHER" id="PTHR43908">
    <property type="entry name" value="AT29763P-RELATED"/>
    <property type="match status" value="1"/>
</dbReference>
<dbReference type="Pfam" id="PF09320">
    <property type="entry name" value="DUF1977"/>
    <property type="match status" value="1"/>
</dbReference>
<comment type="caution">
    <text evidence="9">The sequence shown here is derived from an EMBL/GenBank/DDBJ whole genome shotgun (WGS) entry which is preliminary data.</text>
</comment>
<dbReference type="PROSITE" id="PS00636">
    <property type="entry name" value="DNAJ_1"/>
    <property type="match status" value="1"/>
</dbReference>
<keyword evidence="4" id="KW-1133">Transmembrane helix</keyword>
<dbReference type="PRINTS" id="PR00625">
    <property type="entry name" value="JDOMAIN"/>
</dbReference>
<keyword evidence="5" id="KW-0472">Membrane</keyword>
<dbReference type="AlphaFoldDB" id="A0AAW1R9A1"/>
<dbReference type="InterPro" id="IPR001623">
    <property type="entry name" value="DnaJ_domain"/>
</dbReference>
<proteinExistence type="predicted"/>
<dbReference type="InterPro" id="IPR015399">
    <property type="entry name" value="DUF1977_DnaJ-like"/>
</dbReference>
<keyword evidence="3" id="KW-0256">Endoplasmic reticulum</keyword>
<evidence type="ECO:0000259" key="8">
    <source>
        <dbReference type="PROSITE" id="PS50076"/>
    </source>
</evidence>
<keyword evidence="2" id="KW-0812">Transmembrane</keyword>
<protein>
    <recommendedName>
        <fullName evidence="8">J domain-containing protein</fullName>
    </recommendedName>
</protein>
<dbReference type="CDD" id="cd06257">
    <property type="entry name" value="DnaJ"/>
    <property type="match status" value="1"/>
</dbReference>
<comment type="subcellular location">
    <subcellularLocation>
        <location evidence="1">Endoplasmic reticulum membrane</location>
        <topology evidence="1">Single-pass membrane protein</topology>
    </subcellularLocation>
</comment>
<accession>A0AAW1R9A1</accession>
<dbReference type="InterPro" id="IPR018253">
    <property type="entry name" value="DnaJ_domain_CS"/>
</dbReference>